<organism evidence="1">
    <name type="scientific">marine sediment metagenome</name>
    <dbReference type="NCBI Taxonomy" id="412755"/>
    <lineage>
        <taxon>unclassified sequences</taxon>
        <taxon>metagenomes</taxon>
        <taxon>ecological metagenomes</taxon>
    </lineage>
</organism>
<proteinExistence type="predicted"/>
<evidence type="ECO:0000313" key="1">
    <source>
        <dbReference type="EMBL" id="GAJ24518.1"/>
    </source>
</evidence>
<gene>
    <name evidence="1" type="ORF">S12H4_57787</name>
</gene>
<protein>
    <submittedName>
        <fullName evidence="1">Uncharacterized protein</fullName>
    </submittedName>
</protein>
<feature type="non-terminal residue" evidence="1">
    <location>
        <position position="1"/>
    </location>
</feature>
<comment type="caution">
    <text evidence="1">The sequence shown here is derived from an EMBL/GenBank/DDBJ whole genome shotgun (WGS) entry which is preliminary data.</text>
</comment>
<accession>X1V436</accession>
<reference evidence="1" key="1">
    <citation type="journal article" date="2014" name="Front. Microbiol.">
        <title>High frequency of phylogenetically diverse reductive dehalogenase-homologous genes in deep subseafloor sedimentary metagenomes.</title>
        <authorList>
            <person name="Kawai M."/>
            <person name="Futagami T."/>
            <person name="Toyoda A."/>
            <person name="Takaki Y."/>
            <person name="Nishi S."/>
            <person name="Hori S."/>
            <person name="Arai W."/>
            <person name="Tsubouchi T."/>
            <person name="Morono Y."/>
            <person name="Uchiyama I."/>
            <person name="Ito T."/>
            <person name="Fujiyama A."/>
            <person name="Inagaki F."/>
            <person name="Takami H."/>
        </authorList>
    </citation>
    <scope>NUCLEOTIDE SEQUENCE</scope>
    <source>
        <strain evidence="1">Expedition CK06-06</strain>
    </source>
</reference>
<dbReference type="AlphaFoldDB" id="X1V436"/>
<dbReference type="EMBL" id="BARW01037430">
    <property type="protein sequence ID" value="GAJ24518.1"/>
    <property type="molecule type" value="Genomic_DNA"/>
</dbReference>
<name>X1V436_9ZZZZ</name>
<sequence>NIGQKIKLIYHHCVRISEYYGVFDGFIIALRQTGYHNPSVFSQNKLSGAEKIAHILNEKQIYITQWQALEGMADHIGN</sequence>